<name>A0ABS6VW47_9GAMM</name>
<reference evidence="2" key="1">
    <citation type="submission" date="2021-07" db="EMBL/GenBank/DDBJ databases">
        <title>Zhongshania sp. CAU 1632 isolated from seawater.</title>
        <authorList>
            <person name="Kim W."/>
        </authorList>
    </citation>
    <scope>NUCLEOTIDE SEQUENCE</scope>
    <source>
        <strain evidence="2">CAU 1632</strain>
    </source>
</reference>
<keyword evidence="2" id="KW-0560">Oxidoreductase</keyword>
<keyword evidence="3" id="KW-1185">Reference proteome</keyword>
<dbReference type="InterPro" id="IPR019921">
    <property type="entry name" value="Lucif-like_OxRdtase_Rv2161c"/>
</dbReference>
<accession>A0ABS6VW47</accession>
<dbReference type="CDD" id="cd01097">
    <property type="entry name" value="Tetrahydromethanopterin_reductase"/>
    <property type="match status" value="1"/>
</dbReference>
<feature type="domain" description="Luciferase-like" evidence="1">
    <location>
        <begin position="12"/>
        <end position="250"/>
    </location>
</feature>
<dbReference type="RefSeq" id="WP_219044805.1">
    <property type="nucleotide sequence ID" value="NZ_JAHWDQ010000006.1"/>
</dbReference>
<dbReference type="NCBIfam" id="TIGR03619">
    <property type="entry name" value="F420_Rv2161c"/>
    <property type="match status" value="1"/>
</dbReference>
<dbReference type="InterPro" id="IPR051260">
    <property type="entry name" value="Diverse_substr_monoxygenases"/>
</dbReference>
<dbReference type="GO" id="GO:0016491">
    <property type="term" value="F:oxidoreductase activity"/>
    <property type="evidence" value="ECO:0007669"/>
    <property type="project" value="UniProtKB-KW"/>
</dbReference>
<sequence length="288" mass="31982">MKFSYNPSMCPPDQYAALTLAAEEAGFHSISFPDSLCYPEHSSSNYPYNGDGSREFLKDLPFVEPLVAIPYLAAITTKIRFNTGVYKLAVRQPVAVAKQISTLAILSNNRFDFGIGLSPWPEDFEACHIPWEKRGERFDDQIKILRGLLSGDFFAYEGAQLSLNSIKLCPVPTDPIPIIVGGHSDAALRRAARLGDGWIGAGASAEEYSVLINKLQEFRKQFQRDHLPFAIHVSSKDAYHQAGQDALAALGVSECHIAFRNPYDGKPDTQSVDAKVQQLQHFARQFIF</sequence>
<evidence type="ECO:0000313" key="2">
    <source>
        <dbReference type="EMBL" id="MBW2942559.1"/>
    </source>
</evidence>
<dbReference type="Pfam" id="PF00296">
    <property type="entry name" value="Bac_luciferase"/>
    <property type="match status" value="1"/>
</dbReference>
<evidence type="ECO:0000313" key="3">
    <source>
        <dbReference type="Proteomes" id="UP001166291"/>
    </source>
</evidence>
<dbReference type="InterPro" id="IPR011251">
    <property type="entry name" value="Luciferase-like_dom"/>
</dbReference>
<gene>
    <name evidence="2" type="ORF">KXJ70_17305</name>
</gene>
<dbReference type="PANTHER" id="PTHR30011">
    <property type="entry name" value="ALKANESULFONATE MONOOXYGENASE-RELATED"/>
    <property type="match status" value="1"/>
</dbReference>
<protein>
    <submittedName>
        <fullName evidence="2">TIGR03619 family F420-dependent LLM class oxidoreductase</fullName>
        <ecNumber evidence="2">1.-.-.-</ecNumber>
    </submittedName>
</protein>
<evidence type="ECO:0000259" key="1">
    <source>
        <dbReference type="Pfam" id="PF00296"/>
    </source>
</evidence>
<dbReference type="EMBL" id="JAHWDQ010000006">
    <property type="protein sequence ID" value="MBW2942559.1"/>
    <property type="molecule type" value="Genomic_DNA"/>
</dbReference>
<proteinExistence type="predicted"/>
<organism evidence="2 3">
    <name type="scientific">Zhongshania aquimaris</name>
    <dbReference type="NCBI Taxonomy" id="2857107"/>
    <lineage>
        <taxon>Bacteria</taxon>
        <taxon>Pseudomonadati</taxon>
        <taxon>Pseudomonadota</taxon>
        <taxon>Gammaproteobacteria</taxon>
        <taxon>Cellvibrionales</taxon>
        <taxon>Spongiibacteraceae</taxon>
        <taxon>Zhongshania</taxon>
    </lineage>
</organism>
<dbReference type="Proteomes" id="UP001166291">
    <property type="component" value="Unassembled WGS sequence"/>
</dbReference>
<dbReference type="EC" id="1.-.-.-" evidence="2"/>
<dbReference type="PANTHER" id="PTHR30011:SF32">
    <property type="entry name" value="CONSERVED PROTEIN"/>
    <property type="match status" value="1"/>
</dbReference>
<comment type="caution">
    <text evidence="2">The sequence shown here is derived from an EMBL/GenBank/DDBJ whole genome shotgun (WGS) entry which is preliminary data.</text>
</comment>